<organism evidence="9 10">
    <name type="scientific">Rhizopus stolonifer</name>
    <name type="common">Rhizopus nigricans</name>
    <dbReference type="NCBI Taxonomy" id="4846"/>
    <lineage>
        <taxon>Eukaryota</taxon>
        <taxon>Fungi</taxon>
        <taxon>Fungi incertae sedis</taxon>
        <taxon>Mucoromycota</taxon>
        <taxon>Mucoromycotina</taxon>
        <taxon>Mucoromycetes</taxon>
        <taxon>Mucorales</taxon>
        <taxon>Mucorineae</taxon>
        <taxon>Rhizopodaceae</taxon>
        <taxon>Rhizopus</taxon>
    </lineage>
</organism>
<dbReference type="FunFam" id="3.40.50.200:FF:000014">
    <property type="entry name" value="Proteinase K"/>
    <property type="match status" value="1"/>
</dbReference>
<reference evidence="9 10" key="1">
    <citation type="journal article" date="2018" name="G3 (Bethesda)">
        <title>Phylogenetic and Phylogenomic Definition of Rhizopus Species.</title>
        <authorList>
            <person name="Gryganskyi A.P."/>
            <person name="Golan J."/>
            <person name="Dolatabadi S."/>
            <person name="Mondo S."/>
            <person name="Robb S."/>
            <person name="Idnurm A."/>
            <person name="Muszewska A."/>
            <person name="Steczkiewicz K."/>
            <person name="Masonjones S."/>
            <person name="Liao H.L."/>
            <person name="Gajdeczka M.T."/>
            <person name="Anike F."/>
            <person name="Vuek A."/>
            <person name="Anishchenko I.M."/>
            <person name="Voigt K."/>
            <person name="de Hoog G.S."/>
            <person name="Smith M.E."/>
            <person name="Heitman J."/>
            <person name="Vilgalys R."/>
            <person name="Stajich J.E."/>
        </authorList>
    </citation>
    <scope>NUCLEOTIDE SEQUENCE [LARGE SCALE GENOMIC DNA]</scope>
    <source>
        <strain evidence="9 10">LSU 92-RS-03</strain>
    </source>
</reference>
<dbReference type="PRINTS" id="PR00723">
    <property type="entry name" value="SUBTILISIN"/>
</dbReference>
<evidence type="ECO:0000259" key="8">
    <source>
        <dbReference type="Pfam" id="PF00082"/>
    </source>
</evidence>
<dbReference type="InterPro" id="IPR036852">
    <property type="entry name" value="Peptidase_S8/S53_dom_sf"/>
</dbReference>
<dbReference type="PANTHER" id="PTHR43806">
    <property type="entry name" value="PEPTIDASE S8"/>
    <property type="match status" value="1"/>
</dbReference>
<evidence type="ECO:0000256" key="2">
    <source>
        <dbReference type="ARBA" id="ARBA00022670"/>
    </source>
</evidence>
<protein>
    <submittedName>
        <fullName evidence="9">Subtilisin-like serine protease</fullName>
    </submittedName>
</protein>
<dbReference type="Pfam" id="PF00082">
    <property type="entry name" value="Peptidase_S8"/>
    <property type="match status" value="1"/>
</dbReference>
<evidence type="ECO:0000256" key="1">
    <source>
        <dbReference type="ARBA" id="ARBA00011073"/>
    </source>
</evidence>
<evidence type="ECO:0000256" key="6">
    <source>
        <dbReference type="RuleBase" id="RU003355"/>
    </source>
</evidence>
<feature type="active site" description="Charge relay system" evidence="5">
    <location>
        <position position="398"/>
    </location>
</feature>
<dbReference type="SUPFAM" id="SSF52743">
    <property type="entry name" value="Subtilisin-like"/>
    <property type="match status" value="1"/>
</dbReference>
<comment type="caution">
    <text evidence="9">The sequence shown here is derived from an EMBL/GenBank/DDBJ whole genome shotgun (WGS) entry which is preliminary data.</text>
</comment>
<dbReference type="Proteomes" id="UP000253551">
    <property type="component" value="Unassembled WGS sequence"/>
</dbReference>
<keyword evidence="2 5" id="KW-0645">Protease</keyword>
<evidence type="ECO:0000256" key="5">
    <source>
        <dbReference type="PROSITE-ProRule" id="PRU01240"/>
    </source>
</evidence>
<name>A0A367KY56_RHIST</name>
<gene>
    <name evidence="9" type="primary">SUB7_4</name>
    <name evidence="9" type="ORF">CU098_013967</name>
</gene>
<feature type="chain" id="PRO_5016893815" evidence="7">
    <location>
        <begin position="20"/>
        <end position="455"/>
    </location>
</feature>
<dbReference type="OrthoDB" id="206201at2759"/>
<dbReference type="GO" id="GO:0005615">
    <property type="term" value="C:extracellular space"/>
    <property type="evidence" value="ECO:0007669"/>
    <property type="project" value="TreeGrafter"/>
</dbReference>
<evidence type="ECO:0000256" key="3">
    <source>
        <dbReference type="ARBA" id="ARBA00022801"/>
    </source>
</evidence>
<keyword evidence="3 5" id="KW-0378">Hydrolase</keyword>
<evidence type="ECO:0000256" key="4">
    <source>
        <dbReference type="ARBA" id="ARBA00022825"/>
    </source>
</evidence>
<dbReference type="PROSITE" id="PS00137">
    <property type="entry name" value="SUBTILASE_HIS"/>
    <property type="match status" value="1"/>
</dbReference>
<feature type="signal peptide" evidence="7">
    <location>
        <begin position="1"/>
        <end position="19"/>
    </location>
</feature>
<comment type="similarity">
    <text evidence="1 5 6">Belongs to the peptidase S8 family.</text>
</comment>
<keyword evidence="4 5" id="KW-0720">Serine protease</keyword>
<dbReference type="InterPro" id="IPR015500">
    <property type="entry name" value="Peptidase_S8_subtilisin-rel"/>
</dbReference>
<dbReference type="CDD" id="cd04077">
    <property type="entry name" value="Peptidases_S8_PCSK9_ProteinaseK_like"/>
    <property type="match status" value="1"/>
</dbReference>
<dbReference type="InterPro" id="IPR022398">
    <property type="entry name" value="Peptidase_S8_His-AS"/>
</dbReference>
<dbReference type="AlphaFoldDB" id="A0A367KY56"/>
<dbReference type="GO" id="GO:0004252">
    <property type="term" value="F:serine-type endopeptidase activity"/>
    <property type="evidence" value="ECO:0007669"/>
    <property type="project" value="UniProtKB-UniRule"/>
</dbReference>
<feature type="active site" description="Charge relay system" evidence="5">
    <location>
        <position position="214"/>
    </location>
</feature>
<keyword evidence="10" id="KW-1185">Reference proteome</keyword>
<dbReference type="InterPro" id="IPR023828">
    <property type="entry name" value="Peptidase_S8_Ser-AS"/>
</dbReference>
<dbReference type="PANTHER" id="PTHR43806:SF66">
    <property type="entry name" value="SERIN ENDOPEPTIDASE"/>
    <property type="match status" value="1"/>
</dbReference>
<dbReference type="PROSITE" id="PS00138">
    <property type="entry name" value="SUBTILASE_SER"/>
    <property type="match status" value="1"/>
</dbReference>
<feature type="active site" description="Charge relay system" evidence="5">
    <location>
        <position position="246"/>
    </location>
</feature>
<keyword evidence="7" id="KW-0732">Signal</keyword>
<dbReference type="PROSITE" id="PS00136">
    <property type="entry name" value="SUBTILASE_ASP"/>
    <property type="match status" value="1"/>
</dbReference>
<dbReference type="InterPro" id="IPR023827">
    <property type="entry name" value="Peptidase_S8_Asp-AS"/>
</dbReference>
<dbReference type="STRING" id="4846.A0A367KY56"/>
<feature type="domain" description="Peptidase S8/S53" evidence="8">
    <location>
        <begin position="205"/>
        <end position="434"/>
    </location>
</feature>
<evidence type="ECO:0000313" key="9">
    <source>
        <dbReference type="EMBL" id="RCI07116.1"/>
    </source>
</evidence>
<evidence type="ECO:0000313" key="10">
    <source>
        <dbReference type="Proteomes" id="UP000253551"/>
    </source>
</evidence>
<dbReference type="InterPro" id="IPR050131">
    <property type="entry name" value="Peptidase_S8_subtilisin-like"/>
</dbReference>
<accession>A0A367KY56</accession>
<proteinExistence type="inferred from homology"/>
<dbReference type="InterPro" id="IPR034193">
    <property type="entry name" value="PCSK9_ProteinaseK-like"/>
</dbReference>
<dbReference type="InterPro" id="IPR000209">
    <property type="entry name" value="Peptidase_S8/S53_dom"/>
</dbReference>
<dbReference type="EMBL" id="PJQM01000032">
    <property type="protein sequence ID" value="RCI07116.1"/>
    <property type="molecule type" value="Genomic_DNA"/>
</dbReference>
<dbReference type="GO" id="GO:0006508">
    <property type="term" value="P:proteolysis"/>
    <property type="evidence" value="ECO:0007669"/>
    <property type="project" value="UniProtKB-KW"/>
</dbReference>
<dbReference type="Gene3D" id="3.40.50.200">
    <property type="entry name" value="Peptidase S8/S53 domain"/>
    <property type="match status" value="1"/>
</dbReference>
<evidence type="ECO:0000256" key="7">
    <source>
        <dbReference type="SAM" id="SignalP"/>
    </source>
</evidence>
<sequence>MRIFLSLTTICLLMGLGSAVALNSNGGPDSDVSEHELAKQIPTHIIKLKASAIPNKKGFLATSFVSQHFKTFQRNIRSSLKGKHAVLSDLLQVVNTDIDRDSMKNINIGKNYKAVTGSFPPQFVNYLSNLKDVEFVEQNQVYKAPFISTNARKIPYYIDEENNDSTELRKRDYVTQSDVPSWGIARINHRNSPDLTLYTAEELSGAGIHVYILDSGIQEDHPDFDDRAQLDANFINYETAEDYSGHGTHVAGIIGGNIFGVAKKTILHGVKILDRNGDGTTSALLQAISHIAQTHVPGRSIVNLSLSGPRSQSIDDALSMLVNDNNIPVFVSAGNTGDDACDYSPSANPDVFAVGASDIQDSIPPFSSFGSCVSLYAPGTNITSTWIEDSALTMDGTSMANPHVSGIAAMLMTERTFQSTHDLYDALKTIATPNILTPFDKAQGGLLAYNGPNRA</sequence>
<dbReference type="PROSITE" id="PS51892">
    <property type="entry name" value="SUBTILASE"/>
    <property type="match status" value="1"/>
</dbReference>